<keyword evidence="3" id="KW-1185">Reference proteome</keyword>
<dbReference type="Gene3D" id="1.10.510.10">
    <property type="entry name" value="Transferase(Phosphotransferase) domain 1"/>
    <property type="match status" value="1"/>
</dbReference>
<accession>A0A263DA03</accession>
<dbReference type="InterPro" id="IPR016477">
    <property type="entry name" value="Fructo-/Ketosamine-3-kinase"/>
</dbReference>
<dbReference type="PANTHER" id="PTHR12149">
    <property type="entry name" value="FRUCTOSAMINE 3 KINASE-RELATED PROTEIN"/>
    <property type="match status" value="1"/>
</dbReference>
<proteinExistence type="inferred from homology"/>
<protein>
    <submittedName>
        <fullName evidence="2">Fructosamine kinase</fullName>
    </submittedName>
</protein>
<dbReference type="Gene3D" id="1.20.1270.240">
    <property type="match status" value="1"/>
</dbReference>
<dbReference type="Pfam" id="PF03881">
    <property type="entry name" value="Fructosamin_kin"/>
    <property type="match status" value="1"/>
</dbReference>
<evidence type="ECO:0000313" key="2">
    <source>
        <dbReference type="EMBL" id="OZM75201.1"/>
    </source>
</evidence>
<dbReference type="GO" id="GO:0016301">
    <property type="term" value="F:kinase activity"/>
    <property type="evidence" value="ECO:0007669"/>
    <property type="project" value="UniProtKB-UniRule"/>
</dbReference>
<dbReference type="SUPFAM" id="SSF56112">
    <property type="entry name" value="Protein kinase-like (PK-like)"/>
    <property type="match status" value="1"/>
</dbReference>
<dbReference type="InterPro" id="IPR011009">
    <property type="entry name" value="Kinase-like_dom_sf"/>
</dbReference>
<dbReference type="OrthoDB" id="5291879at2"/>
<dbReference type="InParanoid" id="A0A263DA03"/>
<dbReference type="EMBL" id="NKYE01000001">
    <property type="protein sequence ID" value="OZM75201.1"/>
    <property type="molecule type" value="Genomic_DNA"/>
</dbReference>
<dbReference type="RefSeq" id="WP_094860978.1">
    <property type="nucleotide sequence ID" value="NZ_NKYE01000001.1"/>
</dbReference>
<gene>
    <name evidence="2" type="ORF">CFN78_03310</name>
</gene>
<evidence type="ECO:0000313" key="3">
    <source>
        <dbReference type="Proteomes" id="UP000242444"/>
    </source>
</evidence>
<dbReference type="AlphaFoldDB" id="A0A263DA03"/>
<name>A0A263DA03_9PSEU</name>
<evidence type="ECO:0000256" key="1">
    <source>
        <dbReference type="PIRNR" id="PIRNR006221"/>
    </source>
</evidence>
<comment type="caution">
    <text evidence="2">The sequence shown here is derived from an EMBL/GenBank/DDBJ whole genome shotgun (WGS) entry which is preliminary data.</text>
</comment>
<sequence>MNGQAAVERHTGERVTAVSPLGGTAVAFTLGDGREVVAKRGAGPGAAPAEATGLRWLGAPGDVAVPLVHGYDEDWLVTDLVRPGSPGIPAAEAFGRGLAALHLRGAPAFGCPPPGGPAGAWIGLAPMRNEPHGDWPSFYAARRVRPYVRTAVGMGLFDGGQAAEFDRLCERLPDAAGADEPPARLHGDAWNGNVLWGAGERVWLIDPAAHGGHREADLAMLRLFGLPLLDVVLDAYAGAAADAGSPLADGWRERAGLHQLYPLLVHTVLFGGSYPERALAAARGAVR</sequence>
<organism evidence="2 3">
    <name type="scientific">Amycolatopsis antarctica</name>
    <dbReference type="NCBI Taxonomy" id="1854586"/>
    <lineage>
        <taxon>Bacteria</taxon>
        <taxon>Bacillati</taxon>
        <taxon>Actinomycetota</taxon>
        <taxon>Actinomycetes</taxon>
        <taxon>Pseudonocardiales</taxon>
        <taxon>Pseudonocardiaceae</taxon>
        <taxon>Amycolatopsis</taxon>
    </lineage>
</organism>
<comment type="similarity">
    <text evidence="1">Belongs to the fructosamine kinase family.</text>
</comment>
<dbReference type="Proteomes" id="UP000242444">
    <property type="component" value="Unassembled WGS sequence"/>
</dbReference>
<dbReference type="Gene3D" id="3.30.200.20">
    <property type="entry name" value="Phosphorylase Kinase, domain 1"/>
    <property type="match status" value="1"/>
</dbReference>
<keyword evidence="1" id="KW-0808">Transferase</keyword>
<reference evidence="2 3" key="1">
    <citation type="submission" date="2017-07" db="EMBL/GenBank/DDBJ databases">
        <title>Amycolatopsis antarcticus sp. nov., isolated from the surface of an Antarcticus brown macroalga.</title>
        <authorList>
            <person name="Wang J."/>
            <person name="Leiva S."/>
            <person name="Huang J."/>
            <person name="Huang Y."/>
        </authorList>
    </citation>
    <scope>NUCLEOTIDE SEQUENCE [LARGE SCALE GENOMIC DNA]</scope>
    <source>
        <strain evidence="2 3">AU-G6</strain>
    </source>
</reference>
<keyword evidence="1 2" id="KW-0418">Kinase</keyword>
<dbReference type="PANTHER" id="PTHR12149:SF8">
    <property type="entry name" value="PROTEIN-RIBULOSAMINE 3-KINASE"/>
    <property type="match status" value="1"/>
</dbReference>
<dbReference type="PIRSF" id="PIRSF006221">
    <property type="entry name" value="Ketosamine-3-kinase"/>
    <property type="match status" value="1"/>
</dbReference>